<dbReference type="Gene3D" id="3.30.160.70">
    <property type="entry name" value="Methylated DNA-protein cysteine methyltransferase domain"/>
    <property type="match status" value="1"/>
</dbReference>
<feature type="domain" description="Methylated-DNA-[protein]-cysteine S-methyltransferase DNA binding" evidence="9">
    <location>
        <begin position="75"/>
        <end position="153"/>
    </location>
</feature>
<evidence type="ECO:0000256" key="7">
    <source>
        <dbReference type="ARBA" id="ARBA00049348"/>
    </source>
</evidence>
<protein>
    <recommendedName>
        <fullName evidence="8">Methylated-DNA--protein-cysteine methyltransferase</fullName>
        <ecNumber evidence="8">2.1.1.63</ecNumber>
    </recommendedName>
    <alternativeName>
        <fullName evidence="8">6-O-methylguanine-DNA methyltransferase</fullName>
        <shortName evidence="8">MGMT</shortName>
    </alternativeName>
    <alternativeName>
        <fullName evidence="8">O-6-methylguanine-DNA-alkyltransferase</fullName>
    </alternativeName>
</protein>
<evidence type="ECO:0000256" key="6">
    <source>
        <dbReference type="ARBA" id="ARBA00023204"/>
    </source>
</evidence>
<comment type="subcellular location">
    <subcellularLocation>
        <location evidence="8">Cytoplasm</location>
    </subcellularLocation>
</comment>
<evidence type="ECO:0000313" key="12">
    <source>
        <dbReference type="Proteomes" id="UP000516117"/>
    </source>
</evidence>
<organism evidence="11 12">
    <name type="scientific">Tessaracoccus defluvii</name>
    <dbReference type="NCBI Taxonomy" id="1285901"/>
    <lineage>
        <taxon>Bacteria</taxon>
        <taxon>Bacillati</taxon>
        <taxon>Actinomycetota</taxon>
        <taxon>Actinomycetes</taxon>
        <taxon>Propionibacteriales</taxon>
        <taxon>Propionibacteriaceae</taxon>
        <taxon>Tessaracoccus</taxon>
    </lineage>
</organism>
<dbReference type="InterPro" id="IPR008332">
    <property type="entry name" value="MethylG_MeTrfase_N"/>
</dbReference>
<dbReference type="FunFam" id="1.10.10.10:FF:000337">
    <property type="entry name" value="Methylated-DNA--protein-cysteine methyltransferase"/>
    <property type="match status" value="1"/>
</dbReference>
<dbReference type="GO" id="GO:0006307">
    <property type="term" value="P:DNA alkylation repair"/>
    <property type="evidence" value="ECO:0007669"/>
    <property type="project" value="UniProtKB-UniRule"/>
</dbReference>
<evidence type="ECO:0000256" key="3">
    <source>
        <dbReference type="ARBA" id="ARBA00022603"/>
    </source>
</evidence>
<dbReference type="Proteomes" id="UP000516117">
    <property type="component" value="Chromosome"/>
</dbReference>
<dbReference type="EMBL" id="CP060789">
    <property type="protein sequence ID" value="QNP55111.1"/>
    <property type="molecule type" value="Genomic_DNA"/>
</dbReference>
<dbReference type="GO" id="GO:0005737">
    <property type="term" value="C:cytoplasm"/>
    <property type="evidence" value="ECO:0007669"/>
    <property type="project" value="UniProtKB-SubCell"/>
</dbReference>
<evidence type="ECO:0000259" key="9">
    <source>
        <dbReference type="Pfam" id="PF01035"/>
    </source>
</evidence>
<dbReference type="InterPro" id="IPR023546">
    <property type="entry name" value="MGMT"/>
</dbReference>
<keyword evidence="4 8" id="KW-0808">Transferase</keyword>
<comment type="similarity">
    <text evidence="8">Belongs to the MGMT family.</text>
</comment>
<feature type="active site" description="Nucleophile; methyl group acceptor" evidence="8">
    <location>
        <position position="126"/>
    </location>
</feature>
<dbReference type="AlphaFoldDB" id="A0A7H0H3J5"/>
<dbReference type="Pfam" id="PF01035">
    <property type="entry name" value="DNA_binding_1"/>
    <property type="match status" value="1"/>
</dbReference>
<evidence type="ECO:0000259" key="10">
    <source>
        <dbReference type="Pfam" id="PF02870"/>
    </source>
</evidence>
<keyword evidence="12" id="KW-1185">Reference proteome</keyword>
<dbReference type="PROSITE" id="PS00374">
    <property type="entry name" value="MGMT"/>
    <property type="match status" value="1"/>
</dbReference>
<sequence length="158" mass="16470">MTWSTVDSPIGELTVVAEDGALVGLYMTGHRPAPDPESFGERVDDALPAATAQLTEYFAGERTAFDLPLAPRGTAFQQAVWAALRDIPYGETRSYGELAAALGRPGASRAVGLANGRNPISIVVPCHRVVGAGGKLTGYAGGMERKSWLLALELSGGA</sequence>
<feature type="domain" description="Methylguanine DNA methyltransferase ribonuclease-like" evidence="10">
    <location>
        <begin position="1"/>
        <end position="71"/>
    </location>
</feature>
<evidence type="ECO:0000256" key="5">
    <source>
        <dbReference type="ARBA" id="ARBA00022763"/>
    </source>
</evidence>
<keyword evidence="6 8" id="KW-0234">DNA repair</keyword>
<dbReference type="KEGG" id="tdf:H9L22_12695"/>
<dbReference type="SUPFAM" id="SSF53155">
    <property type="entry name" value="Methylated DNA-protein cysteine methyltransferase domain"/>
    <property type="match status" value="1"/>
</dbReference>
<name>A0A7H0H3J5_9ACTN</name>
<dbReference type="InterPro" id="IPR014048">
    <property type="entry name" value="MethylDNA_cys_MeTrfase_DNA-bd"/>
</dbReference>
<dbReference type="PANTHER" id="PTHR10815:SF5">
    <property type="entry name" value="METHYLATED-DNA--PROTEIN-CYSTEINE METHYLTRANSFERASE"/>
    <property type="match status" value="1"/>
</dbReference>
<evidence type="ECO:0000256" key="2">
    <source>
        <dbReference type="ARBA" id="ARBA00022490"/>
    </source>
</evidence>
<comment type="catalytic activity">
    <reaction evidence="1 8">
        <text>a 4-O-methyl-thymidine in DNA + L-cysteinyl-[protein] = a thymidine in DNA + S-methyl-L-cysteinyl-[protein]</text>
        <dbReference type="Rhea" id="RHEA:53428"/>
        <dbReference type="Rhea" id="RHEA-COMP:10131"/>
        <dbReference type="Rhea" id="RHEA-COMP:10132"/>
        <dbReference type="Rhea" id="RHEA-COMP:13555"/>
        <dbReference type="Rhea" id="RHEA-COMP:13556"/>
        <dbReference type="ChEBI" id="CHEBI:29950"/>
        <dbReference type="ChEBI" id="CHEBI:82612"/>
        <dbReference type="ChEBI" id="CHEBI:137386"/>
        <dbReference type="ChEBI" id="CHEBI:137387"/>
        <dbReference type="EC" id="2.1.1.63"/>
    </reaction>
</comment>
<evidence type="ECO:0000256" key="4">
    <source>
        <dbReference type="ARBA" id="ARBA00022679"/>
    </source>
</evidence>
<comment type="function">
    <text evidence="8">Involved in the cellular defense against the biological effects of O6-methylguanine (O6-MeG) and O4-methylthymine (O4-MeT) in DNA. Repairs the methylated nucleobase in DNA by stoichiometrically transferring the methyl group to a cysteine residue in the enzyme. This is a suicide reaction: the enzyme is irreversibly inactivated.</text>
</comment>
<proteinExistence type="inferred from homology"/>
<dbReference type="PANTHER" id="PTHR10815">
    <property type="entry name" value="METHYLATED-DNA--PROTEIN-CYSTEINE METHYLTRANSFERASE"/>
    <property type="match status" value="1"/>
</dbReference>
<dbReference type="GO" id="GO:0032259">
    <property type="term" value="P:methylation"/>
    <property type="evidence" value="ECO:0007669"/>
    <property type="project" value="UniProtKB-KW"/>
</dbReference>
<dbReference type="HAMAP" id="MF_00772">
    <property type="entry name" value="OGT"/>
    <property type="match status" value="1"/>
</dbReference>
<dbReference type="Gene3D" id="1.10.10.10">
    <property type="entry name" value="Winged helix-like DNA-binding domain superfamily/Winged helix DNA-binding domain"/>
    <property type="match status" value="1"/>
</dbReference>
<dbReference type="Pfam" id="PF02870">
    <property type="entry name" value="Methyltransf_1N"/>
    <property type="match status" value="1"/>
</dbReference>
<dbReference type="RefSeq" id="WP_187720247.1">
    <property type="nucleotide sequence ID" value="NZ_BAABBL010000007.1"/>
</dbReference>
<dbReference type="InterPro" id="IPR001497">
    <property type="entry name" value="MethylDNA_cys_MeTrfase_AS"/>
</dbReference>
<gene>
    <name evidence="11" type="ORF">H9L22_12695</name>
</gene>
<dbReference type="InterPro" id="IPR036631">
    <property type="entry name" value="MGMT_N_sf"/>
</dbReference>
<keyword evidence="3 8" id="KW-0489">Methyltransferase</keyword>
<evidence type="ECO:0000256" key="1">
    <source>
        <dbReference type="ARBA" id="ARBA00001286"/>
    </source>
</evidence>
<reference evidence="11 12" key="1">
    <citation type="submission" date="2020-08" db="EMBL/GenBank/DDBJ databases">
        <title>Genome sequence of Tessaracoccus defluvii JCM 17540T.</title>
        <authorList>
            <person name="Hyun D.-W."/>
            <person name="Bae J.-W."/>
        </authorList>
    </citation>
    <scope>NUCLEOTIDE SEQUENCE [LARGE SCALE GENOMIC DNA]</scope>
    <source>
        <strain evidence="11 12">JCM 17540</strain>
    </source>
</reference>
<dbReference type="InterPro" id="IPR036388">
    <property type="entry name" value="WH-like_DNA-bd_sf"/>
</dbReference>
<dbReference type="InterPro" id="IPR036217">
    <property type="entry name" value="MethylDNA_cys_MeTrfase_DNAb"/>
</dbReference>
<comment type="miscellaneous">
    <text evidence="8">This enzyme catalyzes only one turnover and therefore is not strictly catalytic. According to one definition, an enzyme is a biocatalyst that acts repeatedly and over many reaction cycles.</text>
</comment>
<dbReference type="CDD" id="cd06445">
    <property type="entry name" value="ATase"/>
    <property type="match status" value="1"/>
</dbReference>
<dbReference type="SUPFAM" id="SSF46767">
    <property type="entry name" value="Methylated DNA-protein cysteine methyltransferase, C-terminal domain"/>
    <property type="match status" value="1"/>
</dbReference>
<dbReference type="GO" id="GO:0003908">
    <property type="term" value="F:methylated-DNA-[protein]-cysteine S-methyltransferase activity"/>
    <property type="evidence" value="ECO:0007669"/>
    <property type="project" value="UniProtKB-UniRule"/>
</dbReference>
<accession>A0A7H0H3J5</accession>
<evidence type="ECO:0000256" key="8">
    <source>
        <dbReference type="HAMAP-Rule" id="MF_00772"/>
    </source>
</evidence>
<evidence type="ECO:0000313" key="11">
    <source>
        <dbReference type="EMBL" id="QNP55111.1"/>
    </source>
</evidence>
<keyword evidence="5 8" id="KW-0227">DNA damage</keyword>
<comment type="catalytic activity">
    <reaction evidence="7 8">
        <text>a 6-O-methyl-2'-deoxyguanosine in DNA + L-cysteinyl-[protein] = S-methyl-L-cysteinyl-[protein] + a 2'-deoxyguanosine in DNA</text>
        <dbReference type="Rhea" id="RHEA:24000"/>
        <dbReference type="Rhea" id="RHEA-COMP:10131"/>
        <dbReference type="Rhea" id="RHEA-COMP:10132"/>
        <dbReference type="Rhea" id="RHEA-COMP:11367"/>
        <dbReference type="Rhea" id="RHEA-COMP:11368"/>
        <dbReference type="ChEBI" id="CHEBI:29950"/>
        <dbReference type="ChEBI" id="CHEBI:82612"/>
        <dbReference type="ChEBI" id="CHEBI:85445"/>
        <dbReference type="ChEBI" id="CHEBI:85448"/>
        <dbReference type="EC" id="2.1.1.63"/>
    </reaction>
</comment>
<keyword evidence="2 8" id="KW-0963">Cytoplasm</keyword>
<dbReference type="NCBIfam" id="TIGR00589">
    <property type="entry name" value="ogt"/>
    <property type="match status" value="1"/>
</dbReference>
<dbReference type="EC" id="2.1.1.63" evidence="8"/>